<accession>A0A915KVS4</accession>
<keyword evidence="1" id="KW-1185">Reference proteome</keyword>
<dbReference type="Proteomes" id="UP000887565">
    <property type="component" value="Unplaced"/>
</dbReference>
<dbReference type="AlphaFoldDB" id="A0A915KVS4"/>
<proteinExistence type="predicted"/>
<protein>
    <submittedName>
        <fullName evidence="2">Uncharacterized protein</fullName>
    </submittedName>
</protein>
<evidence type="ECO:0000313" key="1">
    <source>
        <dbReference type="Proteomes" id="UP000887565"/>
    </source>
</evidence>
<organism evidence="1 2">
    <name type="scientific">Romanomermis culicivorax</name>
    <name type="common">Nematode worm</name>
    <dbReference type="NCBI Taxonomy" id="13658"/>
    <lineage>
        <taxon>Eukaryota</taxon>
        <taxon>Metazoa</taxon>
        <taxon>Ecdysozoa</taxon>
        <taxon>Nematoda</taxon>
        <taxon>Enoplea</taxon>
        <taxon>Dorylaimia</taxon>
        <taxon>Mermithida</taxon>
        <taxon>Mermithoidea</taxon>
        <taxon>Mermithidae</taxon>
        <taxon>Romanomermis</taxon>
    </lineage>
</organism>
<name>A0A915KVS4_ROMCU</name>
<evidence type="ECO:0000313" key="2">
    <source>
        <dbReference type="WBParaSite" id="nRc.2.0.1.t42578-RA"/>
    </source>
</evidence>
<sequence>MKNVSDKDRARSEKEFQRKSFLLVFRRTARNTKREKDKKYMAPRSRGKMIQYNVLRQKYKNLRNNSQSLEY</sequence>
<dbReference type="WBParaSite" id="nRc.2.0.1.t42578-RA">
    <property type="protein sequence ID" value="nRc.2.0.1.t42578-RA"/>
    <property type="gene ID" value="nRc.2.0.1.g42578"/>
</dbReference>
<reference evidence="2" key="1">
    <citation type="submission" date="2022-11" db="UniProtKB">
        <authorList>
            <consortium name="WormBaseParasite"/>
        </authorList>
    </citation>
    <scope>IDENTIFICATION</scope>
</reference>